<feature type="transmembrane region" description="Helical" evidence="1">
    <location>
        <begin position="38"/>
        <end position="63"/>
    </location>
</feature>
<keyword evidence="1" id="KW-1133">Transmembrane helix</keyword>
<dbReference type="Gene3D" id="3.90.70.10">
    <property type="entry name" value="Cysteine proteinases"/>
    <property type="match status" value="1"/>
</dbReference>
<dbReference type="PANTHER" id="PTHR24006">
    <property type="entry name" value="UBIQUITIN CARBOXYL-TERMINAL HYDROLASE"/>
    <property type="match status" value="1"/>
</dbReference>
<dbReference type="Pfam" id="PF00443">
    <property type="entry name" value="UCH"/>
    <property type="match status" value="1"/>
</dbReference>
<dbReference type="InterPro" id="IPR018200">
    <property type="entry name" value="USP_CS"/>
</dbReference>
<reference evidence="3" key="1">
    <citation type="submission" date="2021-02" db="EMBL/GenBank/DDBJ databases">
        <authorList>
            <person name="Dougan E. K."/>
            <person name="Rhodes N."/>
            <person name="Thang M."/>
            <person name="Chan C."/>
        </authorList>
    </citation>
    <scope>NUCLEOTIDE SEQUENCE</scope>
</reference>
<accession>A0A812RQA5</accession>
<protein>
    <submittedName>
        <fullName evidence="3">GIP protein</fullName>
    </submittedName>
</protein>
<dbReference type="InterPro" id="IPR028889">
    <property type="entry name" value="USP"/>
</dbReference>
<evidence type="ECO:0000259" key="2">
    <source>
        <dbReference type="PROSITE" id="PS50235"/>
    </source>
</evidence>
<keyword evidence="1" id="KW-0812">Transmembrane</keyword>
<dbReference type="Proteomes" id="UP000604046">
    <property type="component" value="Unassembled WGS sequence"/>
</dbReference>
<feature type="transmembrane region" description="Helical" evidence="1">
    <location>
        <begin position="69"/>
        <end position="88"/>
    </location>
</feature>
<dbReference type="GO" id="GO:0005634">
    <property type="term" value="C:nucleus"/>
    <property type="evidence" value="ECO:0007669"/>
    <property type="project" value="TreeGrafter"/>
</dbReference>
<dbReference type="GO" id="GO:0004843">
    <property type="term" value="F:cysteine-type deubiquitinase activity"/>
    <property type="evidence" value="ECO:0007669"/>
    <property type="project" value="InterPro"/>
</dbReference>
<dbReference type="AlphaFoldDB" id="A0A812RQA5"/>
<keyword evidence="4" id="KW-1185">Reference proteome</keyword>
<keyword evidence="1" id="KW-0472">Membrane</keyword>
<proteinExistence type="predicted"/>
<dbReference type="EMBL" id="CAJNDS010002368">
    <property type="protein sequence ID" value="CAE7451738.1"/>
    <property type="molecule type" value="Genomic_DNA"/>
</dbReference>
<evidence type="ECO:0000313" key="3">
    <source>
        <dbReference type="EMBL" id="CAE7451738.1"/>
    </source>
</evidence>
<evidence type="ECO:0000256" key="1">
    <source>
        <dbReference type="SAM" id="Phobius"/>
    </source>
</evidence>
<sequence>MFKVEAENYKLSRPAEVLADFLSHDWGSSRWMKFLTMLIIYNSKAALIATFLTSLALGVARAAGALPDLTLPPVAIGYGVHLLFLCFWQRFRQMLCTCRLVFFDKLCIAQSPELAELKAKGILGLAAFLNHSKHLVTHFVTFFSLQTVHGSKVLWSPAYFSRLWCSYEVATWLTGSNEQKPIVVMPVHAGPVLLVEYVAWAACSTSFACLVSGMFSSIQGAGAIPVVALLVAVTNSWGVPLLTMEISLARHLLDVERYRRLAASVAQTIIAIPTLVHRDRKLVYIKLKEWYSRPGDVGEEYLDHFNNLVQTRLASTILGKMSNFIPRTYTFYMLAAANLPWLSDSLSRAIWQVVPAPVENPVMAFAHILLETWQHCSPYFLLTSRSLTLFVGVRGSGIVCLALLGLNLRRCQGKRSQEQLAAATWSTDTQKELDRSCDPSCCDRLQQSHIFQVFRVMYAGRRCHGHENAGATCYLQASLTILALHEELLQAAPPEDKGLHQEICNVIQLSRVERVQQQHLDSLERRLAKRDLVYHGQQEDAVRILEELLPLCGGPKLDLQPFTCAEPRVLAALMLEDTEVKLPPPEPAYILRVPLPDSSVLRSFRGDLEAALQSAVLAQVEDCEVEMANGQTLRVPAATRAMKRMPHRLPPLLLPLCVERWNVQGPSMSKQDDAITVPLEGLHLPLLPPSHNQLALPDLELWAYDLRSFIVHQGTLSAGHYVAYYRTTSGWQVVDNASCQSILHKIPETLKP</sequence>
<comment type="caution">
    <text evidence="3">The sequence shown here is derived from an EMBL/GenBank/DDBJ whole genome shotgun (WGS) entry which is preliminary data.</text>
</comment>
<name>A0A812RQA5_9DINO</name>
<dbReference type="InterPro" id="IPR001394">
    <property type="entry name" value="Peptidase_C19_UCH"/>
</dbReference>
<dbReference type="PROSITE" id="PS00973">
    <property type="entry name" value="USP_2"/>
    <property type="match status" value="1"/>
</dbReference>
<dbReference type="SUPFAM" id="SSF54001">
    <property type="entry name" value="Cysteine proteinases"/>
    <property type="match status" value="1"/>
</dbReference>
<feature type="transmembrane region" description="Helical" evidence="1">
    <location>
        <begin position="220"/>
        <end position="238"/>
    </location>
</feature>
<dbReference type="InterPro" id="IPR038765">
    <property type="entry name" value="Papain-like_cys_pep_sf"/>
</dbReference>
<dbReference type="InterPro" id="IPR050164">
    <property type="entry name" value="Peptidase_C19"/>
</dbReference>
<dbReference type="GO" id="GO:0016579">
    <property type="term" value="P:protein deubiquitination"/>
    <property type="evidence" value="ECO:0007669"/>
    <property type="project" value="InterPro"/>
</dbReference>
<organism evidence="3 4">
    <name type="scientific">Symbiodinium natans</name>
    <dbReference type="NCBI Taxonomy" id="878477"/>
    <lineage>
        <taxon>Eukaryota</taxon>
        <taxon>Sar</taxon>
        <taxon>Alveolata</taxon>
        <taxon>Dinophyceae</taxon>
        <taxon>Suessiales</taxon>
        <taxon>Symbiodiniaceae</taxon>
        <taxon>Symbiodinium</taxon>
    </lineage>
</organism>
<gene>
    <name evidence="3" type="primary">GIP</name>
    <name evidence="3" type="ORF">SNAT2548_LOCUS24738</name>
</gene>
<feature type="domain" description="USP" evidence="2">
    <location>
        <begin position="464"/>
        <end position="752"/>
    </location>
</feature>
<dbReference type="PROSITE" id="PS50235">
    <property type="entry name" value="USP_3"/>
    <property type="match status" value="1"/>
</dbReference>
<dbReference type="GO" id="GO:0005829">
    <property type="term" value="C:cytosol"/>
    <property type="evidence" value="ECO:0007669"/>
    <property type="project" value="TreeGrafter"/>
</dbReference>
<evidence type="ECO:0000313" key="4">
    <source>
        <dbReference type="Proteomes" id="UP000604046"/>
    </source>
</evidence>